<keyword evidence="6" id="KW-1003">Cell membrane</keyword>
<comment type="caution">
    <text evidence="16">The sequence shown here is derived from an EMBL/GenBank/DDBJ whole genome shotgun (WGS) entry which is preliminary data.</text>
</comment>
<keyword evidence="7 13" id="KW-0812">Transmembrane</keyword>
<keyword evidence="16" id="KW-0282">Flagellum</keyword>
<comment type="subunit">
    <text evidence="11">The basal body constitutes a major portion of the flagellar organelle and consists of four rings (L,P,S, and M) mounted on a central rod. The M ring is integral to the inner membrane of the cell and may be connected to the flagellar rod via the S ring. The S (supramembrane ring) lies just distal to the M ring. The L and P rings lie in the outer membrane and the periplasmic space, respectively.</text>
</comment>
<gene>
    <name evidence="16" type="primary">fliF</name>
    <name evidence="16" type="ORF">GCM10011613_32510</name>
</gene>
<proteinExistence type="inferred from homology"/>
<dbReference type="Pfam" id="PF01514">
    <property type="entry name" value="YscJ_FliF"/>
    <property type="match status" value="1"/>
</dbReference>
<dbReference type="Proteomes" id="UP000619761">
    <property type="component" value="Unassembled WGS sequence"/>
</dbReference>
<sequence length="444" mass="49277">MNNKQVTIVGVVAILMIILSIVWWMISPTWVSLFPVEITDLEKTSVTNTLTSAAIDYKYDESSKKILIKSEDVLKAHAVLETKGIPQKNGVGLEMFSNSEYGLSEFVQGINYQRAMEEELVRSIRLIKGIKDARVHLAIKKQSIFEEKKEDSKASVILTFKENTVVDSGMVRGVQQIIAAAIPSLSAGSIVILSDDGIILTRDSDETYSAETNTLEQKYTNSISKLLSSYFDHTAYSVTVDVKFDKKKKVTVEENYVPDSRTGKGYLLKSRQSEKKSDVDEAQGTGQNQNLKEEEFAYSKERSEIVYPVGSIEKISAAVVIQGELAKSEKDALQDLIFNSIGMDAARGDTISIIAASRNSKHVTSNDLSQEDPDVAKSAVANNSNQDYTSITKPNLIALVVSLVMLISAITFFMRALNKSRDNQREISSAEREKLIADLQEWMK</sequence>
<protein>
    <recommendedName>
        <fullName evidence="5">Flagellar M-ring protein</fullName>
    </recommendedName>
</protein>
<evidence type="ECO:0000256" key="13">
    <source>
        <dbReference type="SAM" id="Phobius"/>
    </source>
</evidence>
<evidence type="ECO:0000256" key="6">
    <source>
        <dbReference type="ARBA" id="ARBA00022475"/>
    </source>
</evidence>
<feature type="domain" description="Flagellar M-ring C-terminal" evidence="15">
    <location>
        <begin position="229"/>
        <end position="355"/>
    </location>
</feature>
<evidence type="ECO:0000259" key="15">
    <source>
        <dbReference type="Pfam" id="PF08345"/>
    </source>
</evidence>
<dbReference type="Gene3D" id="3.30.300.30">
    <property type="match status" value="1"/>
</dbReference>
<dbReference type="RefSeq" id="WP_189420495.1">
    <property type="nucleotide sequence ID" value="NZ_BMYZ01000003.1"/>
</dbReference>
<dbReference type="InterPro" id="IPR013556">
    <property type="entry name" value="Flag_M-ring_C"/>
</dbReference>
<dbReference type="PRINTS" id="PR01009">
    <property type="entry name" value="FLGMRINGFLIF"/>
</dbReference>
<dbReference type="InterPro" id="IPR043427">
    <property type="entry name" value="YscJ/FliF"/>
</dbReference>
<keyword evidence="17" id="KW-1185">Reference proteome</keyword>
<accession>A0ABQ3BAD1</accession>
<dbReference type="PANTHER" id="PTHR30046">
    <property type="entry name" value="FLAGELLAR M-RING PROTEIN"/>
    <property type="match status" value="1"/>
</dbReference>
<evidence type="ECO:0000256" key="5">
    <source>
        <dbReference type="ARBA" id="ARBA00017949"/>
    </source>
</evidence>
<dbReference type="NCBIfam" id="TIGR00206">
    <property type="entry name" value="fliF"/>
    <property type="match status" value="1"/>
</dbReference>
<evidence type="ECO:0000256" key="3">
    <source>
        <dbReference type="ARBA" id="ARBA00004651"/>
    </source>
</evidence>
<evidence type="ECO:0000256" key="11">
    <source>
        <dbReference type="ARBA" id="ARBA00025936"/>
    </source>
</evidence>
<evidence type="ECO:0000259" key="14">
    <source>
        <dbReference type="Pfam" id="PF01514"/>
    </source>
</evidence>
<dbReference type="EMBL" id="BMYZ01000003">
    <property type="protein sequence ID" value="GGY84933.1"/>
    <property type="molecule type" value="Genomic_DNA"/>
</dbReference>
<dbReference type="InterPro" id="IPR006182">
    <property type="entry name" value="FliF_N_dom"/>
</dbReference>
<dbReference type="PANTHER" id="PTHR30046:SF0">
    <property type="entry name" value="FLAGELLAR M-RING PROTEIN"/>
    <property type="match status" value="1"/>
</dbReference>
<evidence type="ECO:0000313" key="17">
    <source>
        <dbReference type="Proteomes" id="UP000619761"/>
    </source>
</evidence>
<keyword evidence="16" id="KW-0966">Cell projection</keyword>
<evidence type="ECO:0000256" key="7">
    <source>
        <dbReference type="ARBA" id="ARBA00022692"/>
    </source>
</evidence>
<organism evidence="16 17">
    <name type="scientific">Cellvibrio zantedeschiae</name>
    <dbReference type="NCBI Taxonomy" id="1237077"/>
    <lineage>
        <taxon>Bacteria</taxon>
        <taxon>Pseudomonadati</taxon>
        <taxon>Pseudomonadota</taxon>
        <taxon>Gammaproteobacteria</taxon>
        <taxon>Cellvibrionales</taxon>
        <taxon>Cellvibrionaceae</taxon>
        <taxon>Cellvibrio</taxon>
    </lineage>
</organism>
<evidence type="ECO:0000256" key="2">
    <source>
        <dbReference type="ARBA" id="ARBA00004117"/>
    </source>
</evidence>
<keyword evidence="10" id="KW-0975">Bacterial flagellum</keyword>
<comment type="similarity">
    <text evidence="4">Belongs to the FliF family.</text>
</comment>
<evidence type="ECO:0000256" key="1">
    <source>
        <dbReference type="ARBA" id="ARBA00003820"/>
    </source>
</evidence>
<keyword evidence="8 13" id="KW-1133">Transmembrane helix</keyword>
<keyword evidence="16" id="KW-0969">Cilium</keyword>
<dbReference type="Pfam" id="PF08345">
    <property type="entry name" value="YscJ_FliF_C"/>
    <property type="match status" value="1"/>
</dbReference>
<name>A0ABQ3BAD1_9GAMM</name>
<dbReference type="InterPro" id="IPR000067">
    <property type="entry name" value="FlgMring_FliF"/>
</dbReference>
<evidence type="ECO:0000256" key="12">
    <source>
        <dbReference type="SAM" id="MobiDB-lite"/>
    </source>
</evidence>
<evidence type="ECO:0000256" key="4">
    <source>
        <dbReference type="ARBA" id="ARBA00007971"/>
    </source>
</evidence>
<evidence type="ECO:0000256" key="9">
    <source>
        <dbReference type="ARBA" id="ARBA00023136"/>
    </source>
</evidence>
<evidence type="ECO:0000256" key="10">
    <source>
        <dbReference type="ARBA" id="ARBA00023143"/>
    </source>
</evidence>
<dbReference type="InterPro" id="IPR045851">
    <property type="entry name" value="AMP-bd_C_sf"/>
</dbReference>
<feature type="transmembrane region" description="Helical" evidence="13">
    <location>
        <begin position="396"/>
        <end position="417"/>
    </location>
</feature>
<evidence type="ECO:0000256" key="8">
    <source>
        <dbReference type="ARBA" id="ARBA00022989"/>
    </source>
</evidence>
<feature type="region of interest" description="Disordered" evidence="12">
    <location>
        <begin position="263"/>
        <end position="291"/>
    </location>
</feature>
<reference evidence="17" key="1">
    <citation type="journal article" date="2019" name="Int. J. Syst. Evol. Microbiol.">
        <title>The Global Catalogue of Microorganisms (GCM) 10K type strain sequencing project: providing services to taxonomists for standard genome sequencing and annotation.</title>
        <authorList>
            <consortium name="The Broad Institute Genomics Platform"/>
            <consortium name="The Broad Institute Genome Sequencing Center for Infectious Disease"/>
            <person name="Wu L."/>
            <person name="Ma J."/>
        </authorList>
    </citation>
    <scope>NUCLEOTIDE SEQUENCE [LARGE SCALE GENOMIC DNA]</scope>
    <source>
        <strain evidence="17">KCTC 32239</strain>
    </source>
</reference>
<comment type="function">
    <text evidence="1">The M ring may be actively involved in energy transduction.</text>
</comment>
<keyword evidence="9 13" id="KW-0472">Membrane</keyword>
<comment type="subcellular location">
    <subcellularLocation>
        <location evidence="2">Bacterial flagellum basal body</location>
    </subcellularLocation>
    <subcellularLocation>
        <location evidence="3">Cell membrane</location>
        <topology evidence="3">Multi-pass membrane protein</topology>
    </subcellularLocation>
</comment>
<feature type="transmembrane region" description="Helical" evidence="13">
    <location>
        <begin position="7"/>
        <end position="26"/>
    </location>
</feature>
<feature type="domain" description="Flagellar M-ring N-terminal" evidence="14">
    <location>
        <begin position="37"/>
        <end position="201"/>
    </location>
</feature>
<evidence type="ECO:0000313" key="16">
    <source>
        <dbReference type="EMBL" id="GGY84933.1"/>
    </source>
</evidence>